<gene>
    <name evidence="2" type="ORF">H0H81_008950</name>
</gene>
<name>A0A9P7K5D6_9AGAR</name>
<feature type="chain" id="PRO_5040304545" description="Calcium-dependent phosphotriesterase" evidence="1">
    <location>
        <begin position="25"/>
        <end position="440"/>
    </location>
</feature>
<feature type="signal peptide" evidence="1">
    <location>
        <begin position="1"/>
        <end position="24"/>
    </location>
</feature>
<dbReference type="InterPro" id="IPR051288">
    <property type="entry name" value="Serum_paraoxonase/arylesterase"/>
</dbReference>
<evidence type="ECO:0008006" key="4">
    <source>
        <dbReference type="Google" id="ProtNLM"/>
    </source>
</evidence>
<reference evidence="2" key="2">
    <citation type="submission" date="2021-10" db="EMBL/GenBank/DDBJ databases">
        <title>Phylogenomics reveals ancestral predisposition of the termite-cultivated fungus Termitomyces towards a domesticated lifestyle.</title>
        <authorList>
            <person name="Auxier B."/>
            <person name="Grum-Grzhimaylo A."/>
            <person name="Cardenas M.E."/>
            <person name="Lodge J.D."/>
            <person name="Laessoe T."/>
            <person name="Pedersen O."/>
            <person name="Smith M.E."/>
            <person name="Kuyper T.W."/>
            <person name="Franco-Molano E.A."/>
            <person name="Baroni T.J."/>
            <person name="Aanen D.K."/>
        </authorList>
    </citation>
    <scope>NUCLEOTIDE SEQUENCE</scope>
    <source>
        <strain evidence="2">D49</strain>
    </source>
</reference>
<accession>A0A9P7K5D6</accession>
<proteinExistence type="predicted"/>
<dbReference type="InterPro" id="IPR011042">
    <property type="entry name" value="6-blade_b-propeller_TolB-like"/>
</dbReference>
<keyword evidence="3" id="KW-1185">Reference proteome</keyword>
<organism evidence="2 3">
    <name type="scientific">Sphagnurus paluster</name>
    <dbReference type="NCBI Taxonomy" id="117069"/>
    <lineage>
        <taxon>Eukaryota</taxon>
        <taxon>Fungi</taxon>
        <taxon>Dikarya</taxon>
        <taxon>Basidiomycota</taxon>
        <taxon>Agaricomycotina</taxon>
        <taxon>Agaricomycetes</taxon>
        <taxon>Agaricomycetidae</taxon>
        <taxon>Agaricales</taxon>
        <taxon>Tricholomatineae</taxon>
        <taxon>Lyophyllaceae</taxon>
        <taxon>Sphagnurus</taxon>
    </lineage>
</organism>
<protein>
    <recommendedName>
        <fullName evidence="4">Calcium-dependent phosphotriesterase</fullName>
    </recommendedName>
</protein>
<dbReference type="OrthoDB" id="5307922at2759"/>
<comment type="caution">
    <text evidence="2">The sequence shown here is derived from an EMBL/GenBank/DDBJ whole genome shotgun (WGS) entry which is preliminary data.</text>
</comment>
<dbReference type="Proteomes" id="UP000717328">
    <property type="component" value="Unassembled WGS sequence"/>
</dbReference>
<dbReference type="AlphaFoldDB" id="A0A9P7K5D6"/>
<evidence type="ECO:0000256" key="1">
    <source>
        <dbReference type="SAM" id="SignalP"/>
    </source>
</evidence>
<dbReference type="SUPFAM" id="SSF63829">
    <property type="entry name" value="Calcium-dependent phosphotriesterase"/>
    <property type="match status" value="1"/>
</dbReference>
<sequence>MVSTRALAWTFGLISVVVWRSGRVAKNTILTKHPFPEGYYSEGEFSTDCATLKGGPDLKYCEDATFWDHLDSHGNFVDRTLLLSCDAGRKSWNTVMGPLKNPEPRGSLWFYQPDDKGTKDNTVPDPSRLKRLELKGYPAGHDFHPLGVEIYPSYAGNTSNLYVVNHARARTVIEQFTVSPSSPTVAKYVRTLSSPYFHSANALALTSPDSFYVTNDHLFTRRIPYLGHILPILESVFAFPLSFMSHVTLAHPASLEPAIKVHQFSALFVPFPNGITISPDGTNVALASTTLGEVRIYTRDAATNTLTGLIETIPVPFVPDNIRYNHDGAALIVAGHPHFPTLTAVAANKTRVAPSWVVSIDMRPKNSALPKVEFDRQAPVSAQGKASPVAGREVRTLFQSDGSGFSSSSTGLQDPITSVLYVTGLYADDGVIICHPSTKN</sequence>
<evidence type="ECO:0000313" key="3">
    <source>
        <dbReference type="Proteomes" id="UP000717328"/>
    </source>
</evidence>
<keyword evidence="1" id="KW-0732">Signal</keyword>
<dbReference type="PANTHER" id="PTHR11799">
    <property type="entry name" value="PARAOXONASE"/>
    <property type="match status" value="1"/>
</dbReference>
<reference evidence="2" key="1">
    <citation type="submission" date="2021-02" db="EMBL/GenBank/DDBJ databases">
        <authorList>
            <person name="Nieuwenhuis M."/>
            <person name="Van De Peppel L.J.J."/>
        </authorList>
    </citation>
    <scope>NUCLEOTIDE SEQUENCE</scope>
    <source>
        <strain evidence="2">D49</strain>
    </source>
</reference>
<dbReference type="EMBL" id="JABCKI010005739">
    <property type="protein sequence ID" value="KAG5638891.1"/>
    <property type="molecule type" value="Genomic_DNA"/>
</dbReference>
<dbReference type="PANTHER" id="PTHR11799:SF30">
    <property type="entry name" value="SERUM PARAOXONASE_ARYLESTERASE 2"/>
    <property type="match status" value="1"/>
</dbReference>
<evidence type="ECO:0000313" key="2">
    <source>
        <dbReference type="EMBL" id="KAG5638891.1"/>
    </source>
</evidence>
<dbReference type="Gene3D" id="2.120.10.30">
    <property type="entry name" value="TolB, C-terminal domain"/>
    <property type="match status" value="1"/>
</dbReference>